<protein>
    <submittedName>
        <fullName evidence="2">Uncharacterized protein</fullName>
    </submittedName>
</protein>
<dbReference type="AlphaFoldDB" id="A0A6A5VS76"/>
<organism evidence="2 3">
    <name type="scientific">Bimuria novae-zelandiae CBS 107.79</name>
    <dbReference type="NCBI Taxonomy" id="1447943"/>
    <lineage>
        <taxon>Eukaryota</taxon>
        <taxon>Fungi</taxon>
        <taxon>Dikarya</taxon>
        <taxon>Ascomycota</taxon>
        <taxon>Pezizomycotina</taxon>
        <taxon>Dothideomycetes</taxon>
        <taxon>Pleosporomycetidae</taxon>
        <taxon>Pleosporales</taxon>
        <taxon>Massarineae</taxon>
        <taxon>Didymosphaeriaceae</taxon>
        <taxon>Bimuria</taxon>
    </lineage>
</organism>
<dbReference type="Proteomes" id="UP000800036">
    <property type="component" value="Unassembled WGS sequence"/>
</dbReference>
<proteinExistence type="predicted"/>
<gene>
    <name evidence="2" type="ORF">BU23DRAFT_548391</name>
</gene>
<accession>A0A6A5VS76</accession>
<sequence length="57" mass="6258">MAGVPLRALVRGFEPRLLLIAGYFGGILVICQSWKPTNSLGMLLFRIAAVKLSRTKL</sequence>
<reference evidence="2" key="1">
    <citation type="journal article" date="2020" name="Stud. Mycol.">
        <title>101 Dothideomycetes genomes: a test case for predicting lifestyles and emergence of pathogens.</title>
        <authorList>
            <person name="Haridas S."/>
            <person name="Albert R."/>
            <person name="Binder M."/>
            <person name="Bloem J."/>
            <person name="Labutti K."/>
            <person name="Salamov A."/>
            <person name="Andreopoulos B."/>
            <person name="Baker S."/>
            <person name="Barry K."/>
            <person name="Bills G."/>
            <person name="Bluhm B."/>
            <person name="Cannon C."/>
            <person name="Castanera R."/>
            <person name="Culley D."/>
            <person name="Daum C."/>
            <person name="Ezra D."/>
            <person name="Gonzalez J."/>
            <person name="Henrissat B."/>
            <person name="Kuo A."/>
            <person name="Liang C."/>
            <person name="Lipzen A."/>
            <person name="Lutzoni F."/>
            <person name="Magnuson J."/>
            <person name="Mondo S."/>
            <person name="Nolan M."/>
            <person name="Ohm R."/>
            <person name="Pangilinan J."/>
            <person name="Park H.-J."/>
            <person name="Ramirez L."/>
            <person name="Alfaro M."/>
            <person name="Sun H."/>
            <person name="Tritt A."/>
            <person name="Yoshinaga Y."/>
            <person name="Zwiers L.-H."/>
            <person name="Turgeon B."/>
            <person name="Goodwin S."/>
            <person name="Spatafora J."/>
            <person name="Crous P."/>
            <person name="Grigoriev I."/>
        </authorList>
    </citation>
    <scope>NUCLEOTIDE SEQUENCE</scope>
    <source>
        <strain evidence="2">CBS 107.79</strain>
    </source>
</reference>
<evidence type="ECO:0000313" key="3">
    <source>
        <dbReference type="Proteomes" id="UP000800036"/>
    </source>
</evidence>
<name>A0A6A5VS76_9PLEO</name>
<evidence type="ECO:0000313" key="2">
    <source>
        <dbReference type="EMBL" id="KAF1980204.1"/>
    </source>
</evidence>
<dbReference type="EMBL" id="ML976656">
    <property type="protein sequence ID" value="KAF1980204.1"/>
    <property type="molecule type" value="Genomic_DNA"/>
</dbReference>
<feature type="transmembrane region" description="Helical" evidence="1">
    <location>
        <begin position="17"/>
        <end position="35"/>
    </location>
</feature>
<keyword evidence="1" id="KW-0812">Transmembrane</keyword>
<keyword evidence="1" id="KW-0472">Membrane</keyword>
<keyword evidence="1" id="KW-1133">Transmembrane helix</keyword>
<evidence type="ECO:0000256" key="1">
    <source>
        <dbReference type="SAM" id="Phobius"/>
    </source>
</evidence>
<keyword evidence="3" id="KW-1185">Reference proteome</keyword>